<feature type="compositionally biased region" description="Low complexity" evidence="2">
    <location>
        <begin position="1"/>
        <end position="12"/>
    </location>
</feature>
<feature type="compositionally biased region" description="Low complexity" evidence="2">
    <location>
        <begin position="461"/>
        <end position="476"/>
    </location>
</feature>
<dbReference type="OMA" id="FADMKQV"/>
<reference evidence="3 4" key="1">
    <citation type="submission" date="2016-03" db="EMBL/GenBank/DDBJ databases">
        <title>Fine-scale spatial genetic structure of a fungal parasite of coffee scale insects.</title>
        <authorList>
            <person name="Jackson D."/>
            <person name="Zemenick K.A."/>
            <person name="Malloure B."/>
            <person name="Quandt C.A."/>
            <person name="James T.Y."/>
        </authorList>
    </citation>
    <scope>NUCLEOTIDE SEQUENCE [LARGE SCALE GENOMIC DNA]</scope>
    <source>
        <strain evidence="3 4">UM487</strain>
    </source>
</reference>
<proteinExistence type="predicted"/>
<feature type="compositionally biased region" description="Polar residues" evidence="2">
    <location>
        <begin position="138"/>
        <end position="161"/>
    </location>
</feature>
<keyword evidence="1" id="KW-0175">Coiled coil</keyword>
<sequence length="678" mass="73336">MPWKSSSSSAAAQPNAMARARPGAKSIRGQISAPIPARDSYEEHVEPTQLHQSREGTQQLGSNTIPKNQNTETADHSTVLSKVQTGAQKLTINKTADRSPTPNAGKRLSKIQENEAPVRKTSSIRNVLGRLFGRRKTTPSQLTTASVPVQRSSAPPQQVGQSEKDDPPRAHGTSRSASLPVTEYDRALRSHSIGLDDVIAIQSARNSVAMDQTHTKKRSAGNTSPYPSGARYIGDGKLAGLCPRPASVNDRDLHSSAALRDDPDEIGRAITSDVGGLKRRSRSMSAMSFFEANQEETRRRSQEMRDLRDSCCVGDALSPLSSEFPEDDALATFKLDLPDSPRPSAPEPITPGAFMFGDLVSDEEAANRQQVEEVTLSSRVNGIENRLHVLEDSVSLLRYKANPYGNVGWKPSDAAMPAGLGIQTSYSWPTTRNSHHSLSMGMAPPSTRPSTGHSDEVFTQSPSYSGGKHSSSYTTTQQPSLSTAARPTSEDTLLGQNNQNASSQRHGSSLSEEQYTAILGLLETERSARVLLEARVQQLTRQLNALLSNQRRSDHHKSAAPLAPVSVFEYDADESESMGSSSARYNVWRLQPAYSLDDSGIDPGMAQHTGAATGHEYDDDDTESASQVYATPSEEMHAASMVAVGVYPDSEQQQESGSKPRTLSMSRMTMGHVPTAVM</sequence>
<feature type="compositionally biased region" description="Polar residues" evidence="2">
    <location>
        <begin position="477"/>
        <end position="509"/>
    </location>
</feature>
<keyword evidence="4" id="KW-1185">Reference proteome</keyword>
<feature type="region of interest" description="Disordered" evidence="2">
    <location>
        <begin position="1"/>
        <end position="183"/>
    </location>
</feature>
<feature type="coiled-coil region" evidence="1">
    <location>
        <begin position="522"/>
        <end position="549"/>
    </location>
</feature>
<protein>
    <submittedName>
        <fullName evidence="3">Uncharacterized protein</fullName>
    </submittedName>
</protein>
<dbReference type="EMBL" id="LUKN01002663">
    <property type="protein sequence ID" value="OAQ98733.1"/>
    <property type="molecule type" value="Genomic_DNA"/>
</dbReference>
<comment type="caution">
    <text evidence="3">The sequence shown here is derived from an EMBL/GenBank/DDBJ whole genome shotgun (WGS) entry which is preliminary data.</text>
</comment>
<gene>
    <name evidence="3" type="ORF">LLEC1_06979</name>
</gene>
<feature type="region of interest" description="Disordered" evidence="2">
    <location>
        <begin position="602"/>
        <end position="624"/>
    </location>
</feature>
<organism evidence="3 4">
    <name type="scientific">Cordyceps confragosa</name>
    <name type="common">Lecanicillium lecanii</name>
    <dbReference type="NCBI Taxonomy" id="2714763"/>
    <lineage>
        <taxon>Eukaryota</taxon>
        <taxon>Fungi</taxon>
        <taxon>Dikarya</taxon>
        <taxon>Ascomycota</taxon>
        <taxon>Pezizomycotina</taxon>
        <taxon>Sordariomycetes</taxon>
        <taxon>Hypocreomycetidae</taxon>
        <taxon>Hypocreales</taxon>
        <taxon>Cordycipitaceae</taxon>
        <taxon>Akanthomyces</taxon>
    </lineage>
</organism>
<evidence type="ECO:0000313" key="3">
    <source>
        <dbReference type="EMBL" id="OAQ98733.1"/>
    </source>
</evidence>
<feature type="region of interest" description="Disordered" evidence="2">
    <location>
        <begin position="209"/>
        <end position="228"/>
    </location>
</feature>
<dbReference type="AlphaFoldDB" id="A0A179IBB6"/>
<dbReference type="OrthoDB" id="5428925at2759"/>
<feature type="region of interest" description="Disordered" evidence="2">
    <location>
        <begin position="642"/>
        <end position="678"/>
    </location>
</feature>
<evidence type="ECO:0000313" key="4">
    <source>
        <dbReference type="Proteomes" id="UP000243081"/>
    </source>
</evidence>
<feature type="compositionally biased region" description="Polar residues" evidence="2">
    <location>
        <begin position="650"/>
        <end position="667"/>
    </location>
</feature>
<feature type="compositionally biased region" description="Polar residues" evidence="2">
    <location>
        <begin position="448"/>
        <end position="460"/>
    </location>
</feature>
<evidence type="ECO:0000256" key="1">
    <source>
        <dbReference type="SAM" id="Coils"/>
    </source>
</evidence>
<accession>A0A179IBB6</accession>
<evidence type="ECO:0000256" key="2">
    <source>
        <dbReference type="SAM" id="MobiDB-lite"/>
    </source>
</evidence>
<name>A0A179IBB6_CORDF</name>
<dbReference type="Proteomes" id="UP000243081">
    <property type="component" value="Unassembled WGS sequence"/>
</dbReference>
<feature type="compositionally biased region" description="Polar residues" evidence="2">
    <location>
        <begin position="49"/>
        <end position="102"/>
    </location>
</feature>
<feature type="region of interest" description="Disordered" evidence="2">
    <location>
        <begin position="431"/>
        <end position="509"/>
    </location>
</feature>